<dbReference type="InterPro" id="IPR036928">
    <property type="entry name" value="AS_sf"/>
</dbReference>
<dbReference type="Gene3D" id="3.90.1300.10">
    <property type="entry name" value="Amidase signature (AS) domain"/>
    <property type="match status" value="1"/>
</dbReference>
<gene>
    <name evidence="1" type="ORF">SANT12839_074320</name>
</gene>
<evidence type="ECO:0000313" key="1">
    <source>
        <dbReference type="EMBL" id="GDY46550.1"/>
    </source>
</evidence>
<keyword evidence="2" id="KW-1185">Reference proteome</keyword>
<name>A0A4D4KIG2_9ACTN</name>
<reference evidence="1 2" key="1">
    <citation type="journal article" date="2020" name="Int. J. Syst. Evol. Microbiol.">
        <title>Reclassification of Streptomyces castelarensis and Streptomyces sporoclivatus as later heterotypic synonyms of Streptomyces antimycoticus.</title>
        <authorList>
            <person name="Komaki H."/>
            <person name="Tamura T."/>
        </authorList>
    </citation>
    <scope>NUCLEOTIDE SEQUENCE [LARGE SCALE GENOMIC DNA]</scope>
    <source>
        <strain evidence="1 2">NBRC 12839</strain>
    </source>
</reference>
<dbReference type="AlphaFoldDB" id="A0A4D4KIG2"/>
<organism evidence="1 2">
    <name type="scientific">Streptomyces antimycoticus</name>
    <dbReference type="NCBI Taxonomy" id="68175"/>
    <lineage>
        <taxon>Bacteria</taxon>
        <taxon>Bacillati</taxon>
        <taxon>Actinomycetota</taxon>
        <taxon>Actinomycetes</taxon>
        <taxon>Kitasatosporales</taxon>
        <taxon>Streptomycetaceae</taxon>
        <taxon>Streptomyces</taxon>
        <taxon>Streptomyces violaceusniger group</taxon>
    </lineage>
</organism>
<accession>A0A4D4KIG2</accession>
<dbReference type="Proteomes" id="UP000299290">
    <property type="component" value="Unassembled WGS sequence"/>
</dbReference>
<dbReference type="EMBL" id="BJHV01000001">
    <property type="protein sequence ID" value="GDY46550.1"/>
    <property type="molecule type" value="Genomic_DNA"/>
</dbReference>
<protein>
    <submittedName>
        <fullName evidence="1">Uncharacterized protein</fullName>
    </submittedName>
</protein>
<sequence>MPFQQPVSEIEGCANVHRPAGSRSLTVEGVEQSFFDQTGWANLTSHVGLPSLVMPFARSAEGLPIGAQLVGPAHADRSLSLLALAERLAPLLRGTAEGVIAPWSG</sequence>
<proteinExistence type="predicted"/>
<evidence type="ECO:0000313" key="2">
    <source>
        <dbReference type="Proteomes" id="UP000299290"/>
    </source>
</evidence>
<dbReference type="SUPFAM" id="SSF75304">
    <property type="entry name" value="Amidase signature (AS) enzymes"/>
    <property type="match status" value="1"/>
</dbReference>
<comment type="caution">
    <text evidence="1">The sequence shown here is derived from an EMBL/GenBank/DDBJ whole genome shotgun (WGS) entry which is preliminary data.</text>
</comment>